<dbReference type="RefSeq" id="WP_076094204.1">
    <property type="nucleotide sequence ID" value="NZ_MTHD01000002.1"/>
</dbReference>
<feature type="region of interest" description="Disordered" evidence="1">
    <location>
        <begin position="129"/>
        <end position="153"/>
    </location>
</feature>
<comment type="caution">
    <text evidence="3">The sequence shown here is derived from an EMBL/GenBank/DDBJ whole genome shotgun (WGS) entry which is preliminary data.</text>
</comment>
<dbReference type="OrthoDB" id="8536337at2"/>
<sequence>MTGEANTIQAVVRHVDGGQATVEVAQGGCGRCHEEGGCGGQHLTQMFCGGPRHYHVDNAIGAEVGERVLVAVSAGSLRRGANLAYGLPILGLIGGALLGGQVFDDTGAMFGGAFGLILAFVLVVQKSRRPAGNSDSHPHIISRLPRKQEERSQ</sequence>
<keyword evidence="4" id="KW-1185">Reference proteome</keyword>
<dbReference type="Proteomes" id="UP000187526">
    <property type="component" value="Unassembled WGS sequence"/>
</dbReference>
<keyword evidence="2" id="KW-1133">Transmembrane helix</keyword>
<dbReference type="STRING" id="418702.BJN45_07195"/>
<organism evidence="3 4">
    <name type="scientific">Azonexus hydrophilus</name>
    <dbReference type="NCBI Taxonomy" id="418702"/>
    <lineage>
        <taxon>Bacteria</taxon>
        <taxon>Pseudomonadati</taxon>
        <taxon>Pseudomonadota</taxon>
        <taxon>Betaproteobacteria</taxon>
        <taxon>Rhodocyclales</taxon>
        <taxon>Azonexaceae</taxon>
        <taxon>Azonexus</taxon>
    </lineage>
</organism>
<dbReference type="AlphaFoldDB" id="A0A1R1I9I3"/>
<evidence type="ECO:0000313" key="4">
    <source>
        <dbReference type="Proteomes" id="UP000187526"/>
    </source>
</evidence>
<gene>
    <name evidence="3" type="ORF">BJN45_07195</name>
</gene>
<keyword evidence="2" id="KW-0812">Transmembrane</keyword>
<keyword evidence="2" id="KW-0472">Membrane</keyword>
<protein>
    <recommendedName>
        <fullName evidence="5">Fis family transcriptional regulator</fullName>
    </recommendedName>
</protein>
<dbReference type="EMBL" id="MTHD01000002">
    <property type="protein sequence ID" value="OMG55280.1"/>
    <property type="molecule type" value="Genomic_DNA"/>
</dbReference>
<accession>A0A1R1I9I3</accession>
<dbReference type="InterPro" id="IPR026268">
    <property type="entry name" value="RseC"/>
</dbReference>
<dbReference type="PANTHER" id="PTHR35867:SF1">
    <property type="entry name" value="PROTEIN RSEC"/>
    <property type="match status" value="1"/>
</dbReference>
<feature type="transmembrane region" description="Helical" evidence="2">
    <location>
        <begin position="83"/>
        <end position="102"/>
    </location>
</feature>
<name>A0A1R1I9I3_9RHOO</name>
<evidence type="ECO:0000313" key="3">
    <source>
        <dbReference type="EMBL" id="OMG55280.1"/>
    </source>
</evidence>
<proteinExistence type="predicted"/>
<evidence type="ECO:0000256" key="2">
    <source>
        <dbReference type="SAM" id="Phobius"/>
    </source>
</evidence>
<dbReference type="Pfam" id="PF04246">
    <property type="entry name" value="RseC_MucC"/>
    <property type="match status" value="1"/>
</dbReference>
<dbReference type="PANTHER" id="PTHR35867">
    <property type="entry name" value="PROTEIN RSEC"/>
    <property type="match status" value="1"/>
</dbReference>
<reference evidence="3 4" key="1">
    <citation type="submission" date="2016-10" db="EMBL/GenBank/DDBJ databases">
        <title>Alkaliphiles isolated from bioreactors.</title>
        <authorList>
            <person name="Salah Z."/>
            <person name="Rout S.P."/>
            <person name="Humphreys P.N."/>
        </authorList>
    </citation>
    <scope>NUCLEOTIDE SEQUENCE [LARGE SCALE GENOMIC DNA]</scope>
    <source>
        <strain evidence="3 4">ZS02</strain>
    </source>
</reference>
<feature type="transmembrane region" description="Helical" evidence="2">
    <location>
        <begin position="108"/>
        <end position="124"/>
    </location>
</feature>
<dbReference type="PIRSF" id="PIRSF004923">
    <property type="entry name" value="RseC"/>
    <property type="match status" value="1"/>
</dbReference>
<evidence type="ECO:0000256" key="1">
    <source>
        <dbReference type="SAM" id="MobiDB-lite"/>
    </source>
</evidence>
<dbReference type="InterPro" id="IPR007359">
    <property type="entry name" value="SigmaE_reg_RseC_MucC"/>
</dbReference>
<evidence type="ECO:0008006" key="5">
    <source>
        <dbReference type="Google" id="ProtNLM"/>
    </source>
</evidence>